<evidence type="ECO:0000313" key="3">
    <source>
        <dbReference type="Proteomes" id="UP000035909"/>
    </source>
</evidence>
<dbReference type="STRING" id="320778.ABT57_05015"/>
<gene>
    <name evidence="2" type="ORF">ABT57_05015</name>
</gene>
<name>A0A0J1HGT1_9GAMM</name>
<dbReference type="Pfam" id="PF01636">
    <property type="entry name" value="APH"/>
    <property type="match status" value="1"/>
</dbReference>
<reference evidence="2 3" key="1">
    <citation type="submission" date="2015-05" db="EMBL/GenBank/DDBJ databases">
        <title>Photobacterium galathea sp. nov.</title>
        <authorList>
            <person name="Machado H."/>
            <person name="Gram L."/>
        </authorList>
    </citation>
    <scope>NUCLEOTIDE SEQUENCE [LARGE SCALE GENOMIC DNA]</scope>
    <source>
        <strain evidence="2 3">DSM 22954</strain>
    </source>
</reference>
<dbReference type="Gene3D" id="3.90.1200.10">
    <property type="match status" value="1"/>
</dbReference>
<comment type="caution">
    <text evidence="2">The sequence shown here is derived from an EMBL/GenBank/DDBJ whole genome shotgun (WGS) entry which is preliminary data.</text>
</comment>
<dbReference type="OrthoDB" id="179763at2"/>
<dbReference type="PATRIC" id="fig|320778.3.peg.1082"/>
<proteinExistence type="predicted"/>
<dbReference type="RefSeq" id="WP_047884107.1">
    <property type="nucleotide sequence ID" value="NZ_CP071325.1"/>
</dbReference>
<dbReference type="Proteomes" id="UP000035909">
    <property type="component" value="Unassembled WGS sequence"/>
</dbReference>
<organism evidence="2 3">
    <name type="scientific">Photobacterium ganghwense</name>
    <dbReference type="NCBI Taxonomy" id="320778"/>
    <lineage>
        <taxon>Bacteria</taxon>
        <taxon>Pseudomonadati</taxon>
        <taxon>Pseudomonadota</taxon>
        <taxon>Gammaproteobacteria</taxon>
        <taxon>Vibrionales</taxon>
        <taxon>Vibrionaceae</taxon>
        <taxon>Photobacterium</taxon>
    </lineage>
</organism>
<protein>
    <recommendedName>
        <fullName evidence="1">Aminoglycoside phosphotransferase domain-containing protein</fullName>
    </recommendedName>
</protein>
<evidence type="ECO:0000259" key="1">
    <source>
        <dbReference type="Pfam" id="PF01636"/>
    </source>
</evidence>
<sequence length="314" mass="35221">MTIEQIAHLLNQQLPDYQLVSATPLTGGLSNRCWKVTLRHRQSHYLTPLVWRPTSAATNAFGLSREHEYRLLHALGRSENLKTGQALSSDSRDVLSGKAIAPAAFALLPEGLLVEWVEGQLAAENLPLAALAAIQAHIHQLQVPDWRLDCPERARHYWHHIPSEAKSPALRAIHHHFQTHPPIQWFADVCCHHDLGWYNIIISGTSETGGLADARVIDWEYAAAGDPSLDLALTISANGLELQSAVHAYCQARALSRTEETRWLQAVHAWLPWCQYLALLWFRVAEALWQEPEYGKEADKLMAVLTPVVSRHPD</sequence>
<dbReference type="InterPro" id="IPR011009">
    <property type="entry name" value="Kinase-like_dom_sf"/>
</dbReference>
<dbReference type="EMBL" id="LDOU01000005">
    <property type="protein sequence ID" value="KLV10808.1"/>
    <property type="molecule type" value="Genomic_DNA"/>
</dbReference>
<evidence type="ECO:0000313" key="2">
    <source>
        <dbReference type="EMBL" id="KLV10808.1"/>
    </source>
</evidence>
<dbReference type="AlphaFoldDB" id="A0A0J1HGT1"/>
<dbReference type="SUPFAM" id="SSF56112">
    <property type="entry name" value="Protein kinase-like (PK-like)"/>
    <property type="match status" value="1"/>
</dbReference>
<accession>A0A0J1HGT1</accession>
<feature type="domain" description="Aminoglycoside phosphotransferase" evidence="1">
    <location>
        <begin position="22"/>
        <end position="253"/>
    </location>
</feature>
<dbReference type="InterPro" id="IPR002575">
    <property type="entry name" value="Aminoglycoside_PTrfase"/>
</dbReference>
<keyword evidence="3" id="KW-1185">Reference proteome</keyword>